<evidence type="ECO:0000313" key="2">
    <source>
        <dbReference type="EMBL" id="MBS5333252.1"/>
    </source>
</evidence>
<dbReference type="InterPro" id="IPR050570">
    <property type="entry name" value="Cell_wall_metabolism_enzyme"/>
</dbReference>
<dbReference type="CDD" id="cd12797">
    <property type="entry name" value="M23_peptidase"/>
    <property type="match status" value="1"/>
</dbReference>
<dbReference type="SUPFAM" id="SSF51261">
    <property type="entry name" value="Duplicated hybrid motif"/>
    <property type="match status" value="1"/>
</dbReference>
<feature type="domain" description="M23ase beta-sheet core" evidence="1">
    <location>
        <begin position="16"/>
        <end position="132"/>
    </location>
</feature>
<dbReference type="Pfam" id="PF01551">
    <property type="entry name" value="Peptidase_M23"/>
    <property type="match status" value="1"/>
</dbReference>
<dbReference type="AlphaFoldDB" id="A0A943DEU8"/>
<dbReference type="Gene3D" id="2.70.70.10">
    <property type="entry name" value="Glucose Permease (Domain IIA)"/>
    <property type="match status" value="1"/>
</dbReference>
<proteinExistence type="predicted"/>
<dbReference type="PANTHER" id="PTHR21666:SF270">
    <property type="entry name" value="MUREIN HYDROLASE ACTIVATOR ENVC"/>
    <property type="match status" value="1"/>
</dbReference>
<dbReference type="InterPro" id="IPR011055">
    <property type="entry name" value="Dup_hybrid_motif"/>
</dbReference>
<protein>
    <submittedName>
        <fullName evidence="2">M23 family metallopeptidase</fullName>
    </submittedName>
</protein>
<evidence type="ECO:0000313" key="3">
    <source>
        <dbReference type="Proteomes" id="UP000759273"/>
    </source>
</evidence>
<dbReference type="Proteomes" id="UP000759273">
    <property type="component" value="Unassembled WGS sequence"/>
</dbReference>
<gene>
    <name evidence="2" type="ORF">KHY36_12090</name>
</gene>
<reference evidence="2" key="1">
    <citation type="submission" date="2021-02" db="EMBL/GenBank/DDBJ databases">
        <title>Infant gut strain persistence is associated with maternal origin, phylogeny, and functional potential including surface adhesion and iron acquisition.</title>
        <authorList>
            <person name="Lou Y.C."/>
        </authorList>
    </citation>
    <scope>NUCLEOTIDE SEQUENCE</scope>
    <source>
        <strain evidence="2">L3_101_000M1_dasL3_101_000M1_concoct_87</strain>
    </source>
</reference>
<dbReference type="PANTHER" id="PTHR21666">
    <property type="entry name" value="PEPTIDASE-RELATED"/>
    <property type="match status" value="1"/>
</dbReference>
<dbReference type="GO" id="GO:0004222">
    <property type="term" value="F:metalloendopeptidase activity"/>
    <property type="evidence" value="ECO:0007669"/>
    <property type="project" value="TreeGrafter"/>
</dbReference>
<accession>A0A943DEU8</accession>
<organism evidence="2 3">
    <name type="scientific">Subdoligranulum variabile</name>
    <dbReference type="NCBI Taxonomy" id="214851"/>
    <lineage>
        <taxon>Bacteria</taxon>
        <taxon>Bacillati</taxon>
        <taxon>Bacillota</taxon>
        <taxon>Clostridia</taxon>
        <taxon>Eubacteriales</taxon>
        <taxon>Oscillospiraceae</taxon>
        <taxon>Subdoligranulum</taxon>
    </lineage>
</organism>
<name>A0A943DEU8_9FIRM</name>
<evidence type="ECO:0000259" key="1">
    <source>
        <dbReference type="Pfam" id="PF01551"/>
    </source>
</evidence>
<sequence length="151" mass="16304">MWPTKSTRITQSYSSGHTGIDIGAVTAGVEGDPIYAFCSGKVKRVFNWNASQGTSGNASMGNCVFIQSANPKPSNGGSYLRTIYMHMQSAPLVSVGQYVTKGQIIGYMGNTGNSSAAHLHFAMQANSTDMNPETGTDRYVDRDWINPMAYF</sequence>
<dbReference type="InterPro" id="IPR016047">
    <property type="entry name" value="M23ase_b-sheet_dom"/>
</dbReference>
<dbReference type="EMBL" id="JAGZGG010000035">
    <property type="protein sequence ID" value="MBS5333252.1"/>
    <property type="molecule type" value="Genomic_DNA"/>
</dbReference>
<comment type="caution">
    <text evidence="2">The sequence shown here is derived from an EMBL/GenBank/DDBJ whole genome shotgun (WGS) entry which is preliminary data.</text>
</comment>